<feature type="compositionally biased region" description="Basic and acidic residues" evidence="2">
    <location>
        <begin position="881"/>
        <end position="905"/>
    </location>
</feature>
<feature type="compositionally biased region" description="Low complexity" evidence="2">
    <location>
        <begin position="837"/>
        <end position="852"/>
    </location>
</feature>
<dbReference type="InterPro" id="IPR003034">
    <property type="entry name" value="SAP_dom"/>
</dbReference>
<evidence type="ECO:0000313" key="5">
    <source>
        <dbReference type="EMBL" id="MAA19414.1"/>
    </source>
</evidence>
<dbReference type="PROSITE" id="PS50800">
    <property type="entry name" value="SAP"/>
    <property type="match status" value="1"/>
</dbReference>
<reference evidence="5" key="1">
    <citation type="journal article" date="2017" name="Parasit. Vectors">
        <title>Sialotranscriptomics of Rhipicephalus zambeziensis reveals intricate expression profiles of secretory proteins and suggests tight temporal transcriptional regulation during blood-feeding.</title>
        <authorList>
            <person name="de Castro M.H."/>
            <person name="de Klerk D."/>
            <person name="Pienaar R."/>
            <person name="Rees D.J.G."/>
            <person name="Mans B.J."/>
        </authorList>
    </citation>
    <scope>NUCLEOTIDE SEQUENCE</scope>
    <source>
        <tissue evidence="5">Salivary glands</tissue>
    </source>
</reference>
<dbReference type="SMART" id="SM00343">
    <property type="entry name" value="ZnF_C2HC"/>
    <property type="match status" value="1"/>
</dbReference>
<name>A0A224YZL2_9ACAR</name>
<dbReference type="PROSITE" id="PS50158">
    <property type="entry name" value="ZF_CCHC"/>
    <property type="match status" value="1"/>
</dbReference>
<feature type="region of interest" description="Disordered" evidence="2">
    <location>
        <begin position="333"/>
        <end position="403"/>
    </location>
</feature>
<feature type="region of interest" description="Disordered" evidence="2">
    <location>
        <begin position="791"/>
        <end position="938"/>
    </location>
</feature>
<dbReference type="SUPFAM" id="SSF57756">
    <property type="entry name" value="Retrovirus zinc finger-like domains"/>
    <property type="match status" value="1"/>
</dbReference>
<dbReference type="Gene3D" id="2.40.70.10">
    <property type="entry name" value="Acid Proteases"/>
    <property type="match status" value="1"/>
</dbReference>
<feature type="compositionally biased region" description="Polar residues" evidence="2">
    <location>
        <begin position="359"/>
        <end position="374"/>
    </location>
</feature>
<evidence type="ECO:0000259" key="3">
    <source>
        <dbReference type="PROSITE" id="PS50158"/>
    </source>
</evidence>
<dbReference type="EMBL" id="GFPF01008268">
    <property type="protein sequence ID" value="MAA19414.1"/>
    <property type="molecule type" value="Transcribed_RNA"/>
</dbReference>
<dbReference type="PANTHER" id="PTHR33223">
    <property type="entry name" value="CCHC-TYPE DOMAIN-CONTAINING PROTEIN"/>
    <property type="match status" value="1"/>
</dbReference>
<protein>
    <submittedName>
        <fullName evidence="5">Gypsy6-i ag</fullName>
    </submittedName>
</protein>
<dbReference type="InterPro" id="IPR036875">
    <property type="entry name" value="Znf_CCHC_sf"/>
</dbReference>
<accession>A0A224YZL2</accession>
<feature type="region of interest" description="Disordered" evidence="2">
    <location>
        <begin position="951"/>
        <end position="1000"/>
    </location>
</feature>
<dbReference type="InterPro" id="IPR021109">
    <property type="entry name" value="Peptidase_aspartic_dom_sf"/>
</dbReference>
<sequence>MSGLNWAAADAATVACLSTEFIQAELGRRGMDTTGSREDLIRRLAELLEGARAASFSEAIRPASAPVSSVGVQFLAAPPTPPIEQAASRLYRPASPVLQPPFTYTSQPLAYNAAPQERFSPPRETLPFVTTPGFPADPQYPQPQYGVPFSPSSPPQYTLPCTPQIHMTTMPDVSSSLPLFENCHKQSARLWIEEIQRTQQLASWSPETTRLLAASKLRGTAKNWHLTLGAQFPTWDTWRKAFLDAFADELTLFQWQQEVTSEVQSSSQSLRDYAYAKLRVIGKCPAPLTELQKVEYLLHGVLCASTATSIAAQRPSSVSSFIDICTQLDRAMQHRQATKEPLDHLEQPLRGHSNDSTHARQVSSTKPPVQYSSRPSHEPQPCPASPPRSHRIADLPPAEKEARYSALSERYGVPAFRPGQSLSEAVCFNCHEKGHLASKCRANQKAVTQQPAMASTSHYAATPALHTSPSEVVQGSQLECSFFTANIPLLGSYDAFADTGSKITLVSTSTIKNLPLMPWTHEPLTVVGGSSVHPEGTVCLKISVGPITGLVEAAVISNNVLPVILGEDWFLASNTRLVFEPPNPAELHHPASGTVVQARQKPYPCTSCSVILRQSHLVTCTEVTCSSSLQEAPLPEMEPLQKSLCASQPSRHSHRNLLPNKAYSTDLATDSSPSENNDKTDAVAPHTSKCDLESAQVREAIPQAMSSADLPPVPQTAEVAVHVSATISKTLQPIKVSDMRLNGTTVAQPSILPSYDPALMLNCRAMPLVPQPKPDIGPPSATVPAATAFTTASSPAPLPQQAPPSTGSFAPCLQMSEPTSATVPHKVQKGGDKKPSTKSSNASKSGSKSHCSNCGDTASKSEKSRTKPDSSDCNKHKHHKDREPHSYKYCSKEGRKRTEPPDKKLKISRTMTAKSSGHSRKKDQLPHKTRPPPWPSYATIKEDFDLQSGAGCERIASPRPPALLCQPPDRWQHPTGVALSVTPSLSESQRGEPAPPATQV</sequence>
<feature type="compositionally biased region" description="Basic and acidic residues" evidence="2">
    <location>
        <begin position="391"/>
        <end position="403"/>
    </location>
</feature>
<dbReference type="InterPro" id="IPR001878">
    <property type="entry name" value="Znf_CCHC"/>
</dbReference>
<dbReference type="AlphaFoldDB" id="A0A224YZL2"/>
<keyword evidence="1" id="KW-0862">Zinc</keyword>
<feature type="compositionally biased region" description="Polar residues" evidence="2">
    <location>
        <begin position="662"/>
        <end position="675"/>
    </location>
</feature>
<feature type="compositionally biased region" description="Basic and acidic residues" evidence="2">
    <location>
        <begin position="337"/>
        <end position="358"/>
    </location>
</feature>
<keyword evidence="1" id="KW-0863">Zinc-finger</keyword>
<feature type="domain" description="SAP" evidence="4">
    <location>
        <begin position="14"/>
        <end position="48"/>
    </location>
</feature>
<proteinExistence type="predicted"/>
<keyword evidence="1" id="KW-0479">Metal-binding</keyword>
<dbReference type="Gene3D" id="4.10.60.10">
    <property type="entry name" value="Zinc finger, CCHC-type"/>
    <property type="match status" value="1"/>
</dbReference>
<dbReference type="CDD" id="cd00303">
    <property type="entry name" value="retropepsin_like"/>
    <property type="match status" value="1"/>
</dbReference>
<dbReference type="SMART" id="SM00513">
    <property type="entry name" value="SAP"/>
    <property type="match status" value="1"/>
</dbReference>
<organism evidence="5">
    <name type="scientific">Rhipicephalus zambeziensis</name>
    <dbReference type="NCBI Taxonomy" id="60191"/>
    <lineage>
        <taxon>Eukaryota</taxon>
        <taxon>Metazoa</taxon>
        <taxon>Ecdysozoa</taxon>
        <taxon>Arthropoda</taxon>
        <taxon>Chelicerata</taxon>
        <taxon>Arachnida</taxon>
        <taxon>Acari</taxon>
        <taxon>Parasitiformes</taxon>
        <taxon>Ixodida</taxon>
        <taxon>Ixodoidea</taxon>
        <taxon>Ixodidae</taxon>
        <taxon>Rhipicephalinae</taxon>
        <taxon>Rhipicephalus</taxon>
        <taxon>Rhipicephalus</taxon>
    </lineage>
</organism>
<evidence type="ECO:0000256" key="2">
    <source>
        <dbReference type="SAM" id="MobiDB-lite"/>
    </source>
</evidence>
<dbReference type="GO" id="GO:0008270">
    <property type="term" value="F:zinc ion binding"/>
    <property type="evidence" value="ECO:0007669"/>
    <property type="project" value="UniProtKB-KW"/>
</dbReference>
<feature type="compositionally biased region" description="Basic and acidic residues" evidence="2">
    <location>
        <begin position="859"/>
        <end position="874"/>
    </location>
</feature>
<evidence type="ECO:0000259" key="4">
    <source>
        <dbReference type="PROSITE" id="PS50800"/>
    </source>
</evidence>
<dbReference type="GO" id="GO:0003676">
    <property type="term" value="F:nucleic acid binding"/>
    <property type="evidence" value="ECO:0007669"/>
    <property type="project" value="InterPro"/>
</dbReference>
<feature type="region of interest" description="Disordered" evidence="2">
    <location>
        <begin position="642"/>
        <end position="690"/>
    </location>
</feature>
<dbReference type="SUPFAM" id="SSF50630">
    <property type="entry name" value="Acid proteases"/>
    <property type="match status" value="1"/>
</dbReference>
<dbReference type="PANTHER" id="PTHR33223:SF6">
    <property type="entry name" value="CCHC-TYPE DOMAIN-CONTAINING PROTEIN"/>
    <property type="match status" value="1"/>
</dbReference>
<feature type="domain" description="CCHC-type" evidence="3">
    <location>
        <begin position="427"/>
        <end position="441"/>
    </location>
</feature>
<evidence type="ECO:0000256" key="1">
    <source>
        <dbReference type="PROSITE-ProRule" id="PRU00047"/>
    </source>
</evidence>